<keyword evidence="2" id="KW-0812">Transmembrane</keyword>
<evidence type="ECO:0000256" key="1">
    <source>
        <dbReference type="SAM" id="MobiDB-lite"/>
    </source>
</evidence>
<keyword evidence="2" id="KW-0472">Membrane</keyword>
<dbReference type="SUPFAM" id="SSF103473">
    <property type="entry name" value="MFS general substrate transporter"/>
    <property type="match status" value="1"/>
</dbReference>
<reference evidence="3" key="2">
    <citation type="journal article" date="2021" name="PeerJ">
        <title>Extensive microbial diversity within the chicken gut microbiome revealed by metagenomics and culture.</title>
        <authorList>
            <person name="Gilroy R."/>
            <person name="Ravi A."/>
            <person name="Getino M."/>
            <person name="Pursley I."/>
            <person name="Horton D.L."/>
            <person name="Alikhan N.F."/>
            <person name="Baker D."/>
            <person name="Gharbi K."/>
            <person name="Hall N."/>
            <person name="Watson M."/>
            <person name="Adriaenssens E.M."/>
            <person name="Foster-Nyarko E."/>
            <person name="Jarju S."/>
            <person name="Secka A."/>
            <person name="Antonio M."/>
            <person name="Oren A."/>
            <person name="Chaudhuri R.R."/>
            <person name="La Ragione R."/>
            <person name="Hildebrand F."/>
            <person name="Pallen M.J."/>
        </authorList>
    </citation>
    <scope>NUCLEOTIDE SEQUENCE</scope>
    <source>
        <strain evidence="3">10406</strain>
    </source>
</reference>
<dbReference type="GO" id="GO:0008643">
    <property type="term" value="P:carbohydrate transport"/>
    <property type="evidence" value="ECO:0007669"/>
    <property type="project" value="InterPro"/>
</dbReference>
<keyword evidence="2" id="KW-1133">Transmembrane helix</keyword>
<dbReference type="InterPro" id="IPR039672">
    <property type="entry name" value="MFS_2"/>
</dbReference>
<dbReference type="Proteomes" id="UP000886857">
    <property type="component" value="Unassembled WGS sequence"/>
</dbReference>
<feature type="transmembrane region" description="Helical" evidence="2">
    <location>
        <begin position="375"/>
        <end position="398"/>
    </location>
</feature>
<feature type="transmembrane region" description="Helical" evidence="2">
    <location>
        <begin position="431"/>
        <end position="454"/>
    </location>
</feature>
<protein>
    <submittedName>
        <fullName evidence="3">MFS transporter</fullName>
    </submittedName>
</protein>
<feature type="transmembrane region" description="Helical" evidence="2">
    <location>
        <begin position="479"/>
        <end position="501"/>
    </location>
</feature>
<proteinExistence type="predicted"/>
<reference evidence="3" key="1">
    <citation type="submission" date="2020-10" db="EMBL/GenBank/DDBJ databases">
        <authorList>
            <person name="Gilroy R."/>
        </authorList>
    </citation>
    <scope>NUCLEOTIDE SEQUENCE</scope>
    <source>
        <strain evidence="3">10406</strain>
    </source>
</reference>
<dbReference type="Pfam" id="PF13347">
    <property type="entry name" value="MFS_2"/>
    <property type="match status" value="1"/>
</dbReference>
<dbReference type="PANTHER" id="PTHR11328:SF24">
    <property type="entry name" value="MAJOR FACILITATOR SUPERFAMILY (MFS) PROFILE DOMAIN-CONTAINING PROTEIN"/>
    <property type="match status" value="1"/>
</dbReference>
<feature type="transmembrane region" description="Helical" evidence="2">
    <location>
        <begin position="341"/>
        <end position="369"/>
    </location>
</feature>
<dbReference type="GO" id="GO:0005886">
    <property type="term" value="C:plasma membrane"/>
    <property type="evidence" value="ECO:0007669"/>
    <property type="project" value="TreeGrafter"/>
</dbReference>
<dbReference type="AlphaFoldDB" id="A0A9D1SVT9"/>
<evidence type="ECO:0000256" key="2">
    <source>
        <dbReference type="SAM" id="Phobius"/>
    </source>
</evidence>
<dbReference type="PANTHER" id="PTHR11328">
    <property type="entry name" value="MAJOR FACILITATOR SUPERFAMILY DOMAIN-CONTAINING PROTEIN"/>
    <property type="match status" value="1"/>
</dbReference>
<feature type="transmembrane region" description="Helical" evidence="2">
    <location>
        <begin position="267"/>
        <end position="288"/>
    </location>
</feature>
<dbReference type="InterPro" id="IPR036259">
    <property type="entry name" value="MFS_trans_sf"/>
</dbReference>
<dbReference type="EMBL" id="DVOE01000060">
    <property type="protein sequence ID" value="HIU98987.1"/>
    <property type="molecule type" value="Genomic_DNA"/>
</dbReference>
<feature type="transmembrane region" description="Helical" evidence="2">
    <location>
        <begin position="127"/>
        <end position="147"/>
    </location>
</feature>
<feature type="compositionally biased region" description="Low complexity" evidence="1">
    <location>
        <begin position="59"/>
        <end position="95"/>
    </location>
</feature>
<comment type="caution">
    <text evidence="3">The sequence shown here is derived from an EMBL/GenBank/DDBJ whole genome shotgun (WGS) entry which is preliminary data.</text>
</comment>
<feature type="non-terminal residue" evidence="3">
    <location>
        <position position="530"/>
    </location>
</feature>
<evidence type="ECO:0000313" key="4">
    <source>
        <dbReference type="Proteomes" id="UP000886857"/>
    </source>
</evidence>
<name>A0A9D1SVT9_9FIRM</name>
<accession>A0A9D1SVT9</accession>
<sequence>MEDIRDGMTPGGEETGASAAAGGDMPVELPVETPGFGACKDEETVAAVTPYPETGGGELAAEGAETPESAAEGATAPAEGAEGETAPAEGETAPAAKKENALVRFLKSVLGIGQPGDRVPGGEKFGYYFYFTGQNLIYAFVSTYLSAFALMRGLDPGEMAVVLLLVKIWDAVNDGIFGAIFDKVRFKSGEKFMPWLKMSVVLIPLSVIFLFSMPANISNAGKLAWLAVAYVIHDTVYTLCDAPLHGSATALTDNFGEREKMLSVKSIFGTAGAGITGLLVMVLISSAVGMSYTWVAVIGSVMAFVMMLPFCFKGKERTTLNAPEQEFTLKKMFKYLFSNKYLLIYYTAFLFSSGCGVFGQLQMFMSFYIFNSELVVFYTGLITTIPYAVASFAVPYIIKKVNKITMYRVCLLCSIGVNLLIFFFARGNVGAYMGLSVLNTLFTAVTGVLLFMFTPDCAEYGRFKTGTDAKGITFSMQTLMAKVGSAIAGSLGLALLALFGWNEITADSFKELKELYDMGQAYQSAQAIDG</sequence>
<dbReference type="GO" id="GO:0015293">
    <property type="term" value="F:symporter activity"/>
    <property type="evidence" value="ECO:0007669"/>
    <property type="project" value="InterPro"/>
</dbReference>
<feature type="region of interest" description="Disordered" evidence="1">
    <location>
        <begin position="49"/>
        <end position="95"/>
    </location>
</feature>
<feature type="region of interest" description="Disordered" evidence="1">
    <location>
        <begin position="1"/>
        <end position="28"/>
    </location>
</feature>
<organism evidence="3 4">
    <name type="scientific">Candidatus Limadaptatus stercoripullorum</name>
    <dbReference type="NCBI Taxonomy" id="2840846"/>
    <lineage>
        <taxon>Bacteria</taxon>
        <taxon>Bacillati</taxon>
        <taxon>Bacillota</taxon>
        <taxon>Clostridia</taxon>
        <taxon>Eubacteriales</taxon>
        <taxon>Candidatus Limadaptatus</taxon>
    </lineage>
</organism>
<feature type="transmembrane region" description="Helical" evidence="2">
    <location>
        <begin position="294"/>
        <end position="312"/>
    </location>
</feature>
<feature type="transmembrane region" description="Helical" evidence="2">
    <location>
        <begin position="405"/>
        <end position="425"/>
    </location>
</feature>
<feature type="transmembrane region" description="Helical" evidence="2">
    <location>
        <begin position="223"/>
        <end position="240"/>
    </location>
</feature>
<feature type="transmembrane region" description="Helical" evidence="2">
    <location>
        <begin position="159"/>
        <end position="180"/>
    </location>
</feature>
<evidence type="ECO:0000313" key="3">
    <source>
        <dbReference type="EMBL" id="HIU98987.1"/>
    </source>
</evidence>
<gene>
    <name evidence="3" type="ORF">IAC73_03995</name>
</gene>
<feature type="transmembrane region" description="Helical" evidence="2">
    <location>
        <begin position="192"/>
        <end position="211"/>
    </location>
</feature>
<dbReference type="Gene3D" id="1.20.1250.20">
    <property type="entry name" value="MFS general substrate transporter like domains"/>
    <property type="match status" value="1"/>
</dbReference>